<accession>A0A382AFU8</accession>
<proteinExistence type="predicted"/>
<protein>
    <submittedName>
        <fullName evidence="1">Uncharacterized protein</fullName>
    </submittedName>
</protein>
<dbReference type="EMBL" id="UINC01025159">
    <property type="protein sequence ID" value="SVB00234.1"/>
    <property type="molecule type" value="Genomic_DNA"/>
</dbReference>
<sequence length="204" mass="23058">VKNLFILHLLLSFGISQRVQLFTKTDDIFTSANHFTIKNKRVIFWEDKMVLMTVPVKNLVEVRYAEKSYAYVGTPCVFIGSLAMASTVGLAAAGQINTAYASNEELMIGLGGGLAFYLLGKVLKLIGARFGSDIVYEHFDHLDGSTKQLILESITLDMQKKGKQSEFMYGPEGRKTGLKLSWEGKKPWKKKYKPKRKIIRFSFF</sequence>
<gene>
    <name evidence="1" type="ORF">METZ01_LOCUS153088</name>
</gene>
<evidence type="ECO:0000313" key="1">
    <source>
        <dbReference type="EMBL" id="SVB00234.1"/>
    </source>
</evidence>
<reference evidence="1" key="1">
    <citation type="submission" date="2018-05" db="EMBL/GenBank/DDBJ databases">
        <authorList>
            <person name="Lanie J.A."/>
            <person name="Ng W.-L."/>
            <person name="Kazmierczak K.M."/>
            <person name="Andrzejewski T.M."/>
            <person name="Davidsen T.M."/>
            <person name="Wayne K.J."/>
            <person name="Tettelin H."/>
            <person name="Glass J.I."/>
            <person name="Rusch D."/>
            <person name="Podicherti R."/>
            <person name="Tsui H.-C.T."/>
            <person name="Winkler M.E."/>
        </authorList>
    </citation>
    <scope>NUCLEOTIDE SEQUENCE</scope>
</reference>
<dbReference type="AlphaFoldDB" id="A0A382AFU8"/>
<name>A0A382AFU8_9ZZZZ</name>
<organism evidence="1">
    <name type="scientific">marine metagenome</name>
    <dbReference type="NCBI Taxonomy" id="408172"/>
    <lineage>
        <taxon>unclassified sequences</taxon>
        <taxon>metagenomes</taxon>
        <taxon>ecological metagenomes</taxon>
    </lineage>
</organism>
<feature type="non-terminal residue" evidence="1">
    <location>
        <position position="1"/>
    </location>
</feature>